<gene>
    <name evidence="4" type="primary">terf1</name>
</gene>
<evidence type="ECO:0000313" key="3">
    <source>
        <dbReference type="Proteomes" id="UP000515152"/>
    </source>
</evidence>
<dbReference type="InterPro" id="IPR036507">
    <property type="entry name" value="Telomere_rpt-bd_fac_dimer_sf"/>
</dbReference>
<dbReference type="GO" id="GO:1905839">
    <property type="term" value="P:negative regulation of telomeric D-loop disassembly"/>
    <property type="evidence" value="ECO:0007669"/>
    <property type="project" value="TreeGrafter"/>
</dbReference>
<evidence type="ECO:0000313" key="4">
    <source>
        <dbReference type="RefSeq" id="XP_031440063.1"/>
    </source>
</evidence>
<proteinExistence type="predicted"/>
<dbReference type="RefSeq" id="XP_031440063.1">
    <property type="nucleotide sequence ID" value="XM_031584203.2"/>
</dbReference>
<evidence type="ECO:0000256" key="2">
    <source>
        <dbReference type="SAM" id="MobiDB-lite"/>
    </source>
</evidence>
<evidence type="ECO:0000256" key="1">
    <source>
        <dbReference type="ARBA" id="ARBA00023242"/>
    </source>
</evidence>
<dbReference type="GO" id="GO:0003691">
    <property type="term" value="F:double-stranded telomeric DNA binding"/>
    <property type="evidence" value="ECO:0007669"/>
    <property type="project" value="TreeGrafter"/>
</dbReference>
<keyword evidence="3" id="KW-1185">Reference proteome</keyword>
<dbReference type="GO" id="GO:0008301">
    <property type="term" value="F:DNA binding, bending"/>
    <property type="evidence" value="ECO:0007669"/>
    <property type="project" value="TreeGrafter"/>
</dbReference>
<dbReference type="GO" id="GO:0000783">
    <property type="term" value="C:nuclear telomere cap complex"/>
    <property type="evidence" value="ECO:0007669"/>
    <property type="project" value="TreeGrafter"/>
</dbReference>
<dbReference type="Proteomes" id="UP000515152">
    <property type="component" value="Chromosome 17"/>
</dbReference>
<dbReference type="InterPro" id="IPR052450">
    <property type="entry name" value="TRBD-Containing_Protein"/>
</dbReference>
<dbReference type="GO" id="GO:0007004">
    <property type="term" value="P:telomere maintenance via telomerase"/>
    <property type="evidence" value="ECO:0007669"/>
    <property type="project" value="TreeGrafter"/>
</dbReference>
<dbReference type="FunFam" id="1.25.40.210:FF:000001">
    <property type="entry name" value="Telomeric repeat-binding factor"/>
    <property type="match status" value="1"/>
</dbReference>
<dbReference type="CTD" id="7013"/>
<protein>
    <submittedName>
        <fullName evidence="4">Telomeric repeat-binding factor 1 isoform X2</fullName>
    </submittedName>
</protein>
<dbReference type="SUPFAM" id="SSF63600">
    <property type="entry name" value="Telomeric repeat binding factor (TRF) dimerisation domain"/>
    <property type="match status" value="1"/>
</dbReference>
<dbReference type="GO" id="GO:0008017">
    <property type="term" value="F:microtubule binding"/>
    <property type="evidence" value="ECO:0007669"/>
    <property type="project" value="TreeGrafter"/>
</dbReference>
<organism evidence="3 4">
    <name type="scientific">Clupea harengus</name>
    <name type="common">Atlantic herring</name>
    <dbReference type="NCBI Taxonomy" id="7950"/>
    <lineage>
        <taxon>Eukaryota</taxon>
        <taxon>Metazoa</taxon>
        <taxon>Chordata</taxon>
        <taxon>Craniata</taxon>
        <taxon>Vertebrata</taxon>
        <taxon>Euteleostomi</taxon>
        <taxon>Actinopterygii</taxon>
        <taxon>Neopterygii</taxon>
        <taxon>Teleostei</taxon>
        <taxon>Clupei</taxon>
        <taxon>Clupeiformes</taxon>
        <taxon>Clupeoidei</taxon>
        <taxon>Clupeidae</taxon>
        <taxon>Clupea</taxon>
    </lineage>
</organism>
<feature type="region of interest" description="Disordered" evidence="2">
    <location>
        <begin position="225"/>
        <end position="265"/>
    </location>
</feature>
<reference evidence="4" key="1">
    <citation type="submission" date="2025-08" db="UniProtKB">
        <authorList>
            <consortium name="RefSeq"/>
        </authorList>
    </citation>
    <scope>IDENTIFICATION</scope>
</reference>
<dbReference type="Gene3D" id="1.25.40.210">
    <property type="entry name" value="Telomere repeat-binding factor, dimerisation domain"/>
    <property type="match status" value="1"/>
</dbReference>
<dbReference type="PANTHER" id="PTHR46734:SF1">
    <property type="entry name" value="TELOMERIC REPEAT-BINDING FACTOR 1"/>
    <property type="match status" value="1"/>
</dbReference>
<dbReference type="AlphaFoldDB" id="A0A6P8GMI8"/>
<dbReference type="GO" id="GO:0071532">
    <property type="term" value="F:ankyrin repeat binding"/>
    <property type="evidence" value="ECO:0007669"/>
    <property type="project" value="TreeGrafter"/>
</dbReference>
<feature type="compositionally biased region" description="Polar residues" evidence="2">
    <location>
        <begin position="242"/>
        <end position="255"/>
    </location>
</feature>
<dbReference type="GO" id="GO:0003720">
    <property type="term" value="F:telomerase activity"/>
    <property type="evidence" value="ECO:0007669"/>
    <property type="project" value="TreeGrafter"/>
</dbReference>
<dbReference type="PANTHER" id="PTHR46734">
    <property type="entry name" value="TELOMERIC REPEAT-BINDING FACTOR 1 TERF1"/>
    <property type="match status" value="1"/>
</dbReference>
<dbReference type="GO" id="GO:0008156">
    <property type="term" value="P:negative regulation of DNA replication"/>
    <property type="evidence" value="ECO:0007669"/>
    <property type="project" value="TreeGrafter"/>
</dbReference>
<name>A0A6P8GMI8_CLUHA</name>
<accession>A0A6P8GMI8</accession>
<dbReference type="GO" id="GO:0098505">
    <property type="term" value="F:G-rich strand telomeric DNA binding"/>
    <property type="evidence" value="ECO:0007669"/>
    <property type="project" value="TreeGrafter"/>
</dbReference>
<sequence>MNGNIASQSIVTITSTTDENYSSSDVDCLVKSWMIDYLFLSITRHFKEKNSEEFVREVRSFEAMIDGLELEDHQMKKKLVCGFLARVMDAKNLDVRYTHDEVVTPLMSAVTVWNAMDEVVADANLHQTVKRLLFVQSVGVCLEKGMPSIAKNALQWLERECGLPEKLQMKLASIVSAKNTDDPYLTSFSFARLLDKIQSFLDAILEENPSNFLLQAGSKVVHARQDKDKSQVQTQELEESACTEQSTDQPTQNGDLSLHSKLSMRPKKRLLAKRTPQPWIPDSAKKPSVVNYKESKIKVSRLSGRYTQTADMDTSVLRTKRL</sequence>
<dbReference type="GeneID" id="105890172"/>
<keyword evidence="1" id="KW-0539">Nucleus</keyword>